<evidence type="ECO:0000256" key="1">
    <source>
        <dbReference type="SAM" id="MobiDB-lite"/>
    </source>
</evidence>
<feature type="compositionally biased region" description="Acidic residues" evidence="1">
    <location>
        <begin position="419"/>
        <end position="437"/>
    </location>
</feature>
<feature type="region of interest" description="Disordered" evidence="1">
    <location>
        <begin position="395"/>
        <end position="441"/>
    </location>
</feature>
<feature type="compositionally biased region" description="Basic and acidic residues" evidence="1">
    <location>
        <begin position="395"/>
        <end position="418"/>
    </location>
</feature>
<protein>
    <submittedName>
        <fullName evidence="2">Uncharacterized protein</fullName>
    </submittedName>
</protein>
<sequence length="592" mass="68464">MDKSKIKQFSIKNITLFQGDDDVDFAFGEVYLLAEGNNSHKNPIDLDILKRDAHTMLGKFLTAEYSKWTGDVTGHTNDQVIIGYFPKDGKIEFKEKDGKVFAVYEVLVSKLYATQVYELFKQHNFRSVSAEFTAKEGEEDEDGNVPILGINFHGCTILGLDYKPSCEGAEISIKKFSASEADEYYQSHKQSDLKKFSEERRKKMATTYKVNKTELKDTPWGDVDKTALRNKVMEASNRDSLVKDVYALVEADWENSPSEHLKYPIMQLVGDTFYYNRGALASALGYAKKENETEVIKKVESLYRKFNLEDGEEMAEKKFGELEGRPLYAEVIKRIHSKLGNHFFVDSIEDKKVVVTNEQTKEKFDIPAKITLGKDDEDMSIDINYDGMKKSEVQKTFEDEKKVEDTEDKKGFEDKEQKEIDDDDDDDDKEDKEDDEKEMSLDMNAYNGAILELLRAETAEQRAEARKLWNVDDPEANIVMDKIEKMCTEMAELKTFKETELEKQKDFEVDKILASVKDDLKMEDYEELKAKKKDVTFESLEQFKLEAKSFAYDHRIKKQAKKDDGIIRMGYDFSKYNNDTSDENVWDRINKK</sequence>
<name>A0A8S5NZJ2_9CAUD</name>
<organism evidence="2">
    <name type="scientific">Siphoviridae sp. ctTBR23</name>
    <dbReference type="NCBI Taxonomy" id="2825515"/>
    <lineage>
        <taxon>Viruses</taxon>
        <taxon>Duplodnaviria</taxon>
        <taxon>Heunggongvirae</taxon>
        <taxon>Uroviricota</taxon>
        <taxon>Caudoviricetes</taxon>
    </lineage>
</organism>
<proteinExistence type="predicted"/>
<dbReference type="EMBL" id="BK015299">
    <property type="protein sequence ID" value="DAE00138.1"/>
    <property type="molecule type" value="Genomic_DNA"/>
</dbReference>
<reference evidence="2" key="1">
    <citation type="journal article" date="2021" name="Proc. Natl. Acad. Sci. U.S.A.">
        <title>A Catalog of Tens of Thousands of Viruses from Human Metagenomes Reveals Hidden Associations with Chronic Diseases.</title>
        <authorList>
            <person name="Tisza M.J."/>
            <person name="Buck C.B."/>
        </authorList>
    </citation>
    <scope>NUCLEOTIDE SEQUENCE</scope>
    <source>
        <strain evidence="2">CtTBR23</strain>
    </source>
</reference>
<evidence type="ECO:0000313" key="2">
    <source>
        <dbReference type="EMBL" id="DAE00138.1"/>
    </source>
</evidence>
<accession>A0A8S5NZJ2</accession>